<feature type="region of interest" description="Disordered" evidence="2">
    <location>
        <begin position="647"/>
        <end position="738"/>
    </location>
</feature>
<protein>
    <submittedName>
        <fullName evidence="3">Uncharacterized protein</fullName>
    </submittedName>
</protein>
<dbReference type="Gene3D" id="1.25.40.10">
    <property type="entry name" value="Tetratricopeptide repeat domain"/>
    <property type="match status" value="3"/>
</dbReference>
<evidence type="ECO:0000256" key="1">
    <source>
        <dbReference type="ARBA" id="ARBA00038101"/>
    </source>
</evidence>
<dbReference type="PANTHER" id="PTHR11102">
    <property type="entry name" value="SEL-1-LIKE PROTEIN"/>
    <property type="match status" value="1"/>
</dbReference>
<accession>A0ABR2J2W7</accession>
<dbReference type="Proteomes" id="UP001470230">
    <property type="component" value="Unassembled WGS sequence"/>
</dbReference>
<evidence type="ECO:0000256" key="2">
    <source>
        <dbReference type="SAM" id="MobiDB-lite"/>
    </source>
</evidence>
<evidence type="ECO:0000313" key="4">
    <source>
        <dbReference type="Proteomes" id="UP001470230"/>
    </source>
</evidence>
<feature type="compositionally biased region" description="Basic and acidic residues" evidence="2">
    <location>
        <begin position="675"/>
        <end position="724"/>
    </location>
</feature>
<feature type="compositionally biased region" description="Low complexity" evidence="2">
    <location>
        <begin position="725"/>
        <end position="738"/>
    </location>
</feature>
<dbReference type="Pfam" id="PF08238">
    <property type="entry name" value="Sel1"/>
    <property type="match status" value="10"/>
</dbReference>
<feature type="compositionally biased region" description="Low complexity" evidence="2">
    <location>
        <begin position="647"/>
        <end position="674"/>
    </location>
</feature>
<organism evidence="3 4">
    <name type="scientific">Tritrichomonas musculus</name>
    <dbReference type="NCBI Taxonomy" id="1915356"/>
    <lineage>
        <taxon>Eukaryota</taxon>
        <taxon>Metamonada</taxon>
        <taxon>Parabasalia</taxon>
        <taxon>Tritrichomonadida</taxon>
        <taxon>Tritrichomonadidae</taxon>
        <taxon>Tritrichomonas</taxon>
    </lineage>
</organism>
<dbReference type="InterPro" id="IPR050767">
    <property type="entry name" value="Sel1_AlgK"/>
</dbReference>
<evidence type="ECO:0000313" key="3">
    <source>
        <dbReference type="EMBL" id="KAK8872238.1"/>
    </source>
</evidence>
<comment type="similarity">
    <text evidence="1">Belongs to the sel-1 family.</text>
</comment>
<comment type="caution">
    <text evidence="3">The sequence shown here is derived from an EMBL/GenBank/DDBJ whole genome shotgun (WGS) entry which is preliminary data.</text>
</comment>
<keyword evidence="4" id="KW-1185">Reference proteome</keyword>
<reference evidence="3 4" key="1">
    <citation type="submission" date="2024-04" db="EMBL/GenBank/DDBJ databases">
        <title>Tritrichomonas musculus Genome.</title>
        <authorList>
            <person name="Alves-Ferreira E."/>
            <person name="Grigg M."/>
            <person name="Lorenzi H."/>
            <person name="Galac M."/>
        </authorList>
    </citation>
    <scope>NUCLEOTIDE SEQUENCE [LARGE SCALE GENOMIC DNA]</scope>
    <source>
        <strain evidence="3 4">EAF2021</strain>
    </source>
</reference>
<dbReference type="PANTHER" id="PTHR11102:SF160">
    <property type="entry name" value="ERAD-ASSOCIATED E3 UBIQUITIN-PROTEIN LIGASE COMPONENT HRD3"/>
    <property type="match status" value="1"/>
</dbReference>
<gene>
    <name evidence="3" type="ORF">M9Y10_008004</name>
</gene>
<dbReference type="EMBL" id="JAPFFF010000013">
    <property type="protein sequence ID" value="KAK8872238.1"/>
    <property type="molecule type" value="Genomic_DNA"/>
</dbReference>
<dbReference type="InterPro" id="IPR006597">
    <property type="entry name" value="Sel1-like"/>
</dbReference>
<name>A0ABR2J2W7_9EUKA</name>
<dbReference type="SUPFAM" id="SSF81901">
    <property type="entry name" value="HCP-like"/>
    <property type="match status" value="4"/>
</dbReference>
<sequence>MAANFDNPQALDRLGHIYLYGIEVREDYRYAKKCFETSLELGNSDSYVGLGDIYMFGKGVKRNVNTAKKYYELAAKEGYLDAKERLRNHRHEILFYSSHDYFNDIISIIPKTSENKYRIRILCKCRNDDYSSCFDNLGDEYYYGDTYNQSFSKAIENYQVAAFQGDDDAICRIGMLYQNGHGVEQSYSKAKHYFEIAAKKHNPDALNNLGVLYENGFGVERDYNKANSYYVESSKCGNLYALINLGLAQIYNMSIPHNIELAKFNFQQALKKKNNSFAPLFLGLLYYDTEFTNPPDYIKAKEYFELSANLKNSDAYNYLGLFYENGYGVNKDYLKAKDYYTLAAQLKHPEAYYNLGRLHKEGKGVEKNFSKSLYFYGISAEKNYASALFYIAYLYSTGDEVEIDLKKAVSMYLKCAEIESEKSVFFPSVYHSLSIINKTNIYRYPSLNNIGLIYIEQDPKKAKDYIDYLKQAAFAEYPFAQNNYGLSNQYYLDNRQDAEYFYQRSSRNNFALAFYNLAHLYEEYDNNIDLSIENYIKASENEDSPLLFRGNTYNDKRLEISKTFIICFTNLKLTNYFFSKLNYEEAKKYFVKVFAKLGKFQFNVPHRVDKNYFSYMKKLILHNPLFNLDNQANTNVINLLNIDSNNNDNNNNDNNNNDNNNNDNNNNDNNNNDNNKYDNNKYDNNKYDNNKYDNNKYDNNKYDNNKYDNNKYDNNKYDNNKYDNNKYNNNKYDNSNNLNINNNEQYFYKKCENESENNCLFIKEILISNNSENNDECVRIFDDPDELFDFVVNENNLKHLFLKEIQEIIDLIHSILYDEKSYLILFGRISLEKKKKEVNRNSSPLSDINENFYDGLE</sequence>
<dbReference type="InterPro" id="IPR011990">
    <property type="entry name" value="TPR-like_helical_dom_sf"/>
</dbReference>
<dbReference type="SMART" id="SM00671">
    <property type="entry name" value="SEL1"/>
    <property type="match status" value="12"/>
</dbReference>
<proteinExistence type="inferred from homology"/>